<proteinExistence type="predicted"/>
<gene>
    <name evidence="3" type="ORF">FIV42_09090</name>
</gene>
<dbReference type="EMBL" id="CP041186">
    <property type="protein sequence ID" value="QDG50881.1"/>
    <property type="molecule type" value="Genomic_DNA"/>
</dbReference>
<feature type="compositionally biased region" description="Low complexity" evidence="1">
    <location>
        <begin position="30"/>
        <end position="40"/>
    </location>
</feature>
<reference evidence="3 4" key="1">
    <citation type="submission" date="2019-06" db="EMBL/GenBank/DDBJ databases">
        <title>Persicimonas caeni gen. nov., sp. nov., a predatory bacterium isolated from solar saltern.</title>
        <authorList>
            <person name="Wang S."/>
        </authorList>
    </citation>
    <scope>NUCLEOTIDE SEQUENCE [LARGE SCALE GENOMIC DNA]</scope>
    <source>
        <strain evidence="3 4">YN101</strain>
    </source>
</reference>
<feature type="chain" id="PRO_5030106297" evidence="2">
    <location>
        <begin position="25"/>
        <end position="400"/>
    </location>
</feature>
<dbReference type="PROSITE" id="PS51257">
    <property type="entry name" value="PROKAR_LIPOPROTEIN"/>
    <property type="match status" value="1"/>
</dbReference>
<evidence type="ECO:0000313" key="3">
    <source>
        <dbReference type="EMBL" id="QDG50881.1"/>
    </source>
</evidence>
<protein>
    <submittedName>
        <fullName evidence="3">Uncharacterized protein</fullName>
    </submittedName>
</protein>
<organism evidence="3 4">
    <name type="scientific">Persicimonas caeni</name>
    <dbReference type="NCBI Taxonomy" id="2292766"/>
    <lineage>
        <taxon>Bacteria</taxon>
        <taxon>Deltaproteobacteria</taxon>
        <taxon>Bradymonadales</taxon>
        <taxon>Bradymonadaceae</taxon>
        <taxon>Persicimonas</taxon>
    </lineage>
</organism>
<dbReference type="RefSeq" id="WP_141197373.1">
    <property type="nucleotide sequence ID" value="NZ_CP041186.1"/>
</dbReference>
<keyword evidence="2" id="KW-0732">Signal</keyword>
<feature type="signal peptide" evidence="2">
    <location>
        <begin position="1"/>
        <end position="24"/>
    </location>
</feature>
<keyword evidence="4" id="KW-1185">Reference proteome</keyword>
<name>A0A4Y6PRE4_PERCE</name>
<evidence type="ECO:0000313" key="4">
    <source>
        <dbReference type="Proteomes" id="UP000315995"/>
    </source>
</evidence>
<dbReference type="AlphaFoldDB" id="A0A4Y6PRE4"/>
<evidence type="ECO:0000256" key="2">
    <source>
        <dbReference type="SAM" id="SignalP"/>
    </source>
</evidence>
<accession>A0A5B8Y2G7</accession>
<dbReference type="Proteomes" id="UP000315995">
    <property type="component" value="Chromosome"/>
</dbReference>
<dbReference type="OrthoDB" id="5495549at2"/>
<sequence length="400" mass="40479">MLKKNLIGLMALALCAGLSLTACGDDDTNDSNNTNNQADTGTEDAGTEDGGDMDADDGGDMDADQGCTSDDDCADGEVCDTNTGMCVAGATGCDLTGDDRPARCDQGFDDTEFGPGSLVTSFQVAGRSVGGQTDPECCFDYTPDDGNDGPDNALGATLLDFGQLESINQSLTDSIADGSLILIFEHDGLTDLSAGEEYAANFWLGEDAGDGTYLIDPASIDQGTFPQARVPNATINGDQFSAGPGVVQLSIDLLGTPLSLRISNAQLEATIDDTDLSDGVTMTDGKLGGVVKVSDILDGLNGFASTCTCMGLEGDDLISYDPSDIAGTATCNAGAPEGDACEQAGEGTCGTIASNCDTLVGVLPFLADIDTDGDGSADAVSIGAKFETTGATFSGIATAE</sequence>
<accession>A0A4Y6PRE4</accession>
<feature type="compositionally biased region" description="Acidic residues" evidence="1">
    <location>
        <begin position="41"/>
        <end position="63"/>
    </location>
</feature>
<evidence type="ECO:0000256" key="1">
    <source>
        <dbReference type="SAM" id="MobiDB-lite"/>
    </source>
</evidence>
<feature type="region of interest" description="Disordered" evidence="1">
    <location>
        <begin position="26"/>
        <end position="63"/>
    </location>
</feature>